<proteinExistence type="predicted"/>
<dbReference type="InterPro" id="IPR044862">
    <property type="entry name" value="Pro_4_hyd_alph_FE2OG_OXY"/>
</dbReference>
<feature type="domain" description="Prolyl 4-hydroxylase alpha subunit Fe(2+) 2OG dioxygenase" evidence="1">
    <location>
        <begin position="104"/>
        <end position="190"/>
    </location>
</feature>
<reference evidence="2 3" key="1">
    <citation type="journal article" date="2016" name="Mol. Biol. Evol.">
        <title>Comparative Genomics of Early-Diverging Mushroom-Forming Fungi Provides Insights into the Origins of Lignocellulose Decay Capabilities.</title>
        <authorList>
            <person name="Nagy L.G."/>
            <person name="Riley R."/>
            <person name="Tritt A."/>
            <person name="Adam C."/>
            <person name="Daum C."/>
            <person name="Floudas D."/>
            <person name="Sun H."/>
            <person name="Yadav J.S."/>
            <person name="Pangilinan J."/>
            <person name="Larsson K.H."/>
            <person name="Matsuura K."/>
            <person name="Barry K."/>
            <person name="Labutti K."/>
            <person name="Kuo R."/>
            <person name="Ohm R.A."/>
            <person name="Bhattacharya S.S."/>
            <person name="Shirouzu T."/>
            <person name="Yoshinaga Y."/>
            <person name="Martin F.M."/>
            <person name="Grigoriev I.V."/>
            <person name="Hibbett D.S."/>
        </authorList>
    </citation>
    <scope>NUCLEOTIDE SEQUENCE [LARGE SCALE GENOMIC DNA]</scope>
    <source>
        <strain evidence="2 3">HHB9708</strain>
    </source>
</reference>
<dbReference type="Gene3D" id="2.60.120.620">
    <property type="entry name" value="q2cbj1_9rhob like domain"/>
    <property type="match status" value="1"/>
</dbReference>
<accession>A0A164RLA9</accession>
<evidence type="ECO:0000313" key="3">
    <source>
        <dbReference type="Proteomes" id="UP000076722"/>
    </source>
</evidence>
<dbReference type="OrthoDB" id="124582at2759"/>
<dbReference type="PANTHER" id="PTHR33099:SF7">
    <property type="entry name" value="MYND-TYPE DOMAIN-CONTAINING PROTEIN"/>
    <property type="match status" value="1"/>
</dbReference>
<dbReference type="EMBL" id="KV419420">
    <property type="protein sequence ID" value="KZS90663.1"/>
    <property type="molecule type" value="Genomic_DNA"/>
</dbReference>
<keyword evidence="3" id="KW-1185">Reference proteome</keyword>
<dbReference type="Proteomes" id="UP000076722">
    <property type="component" value="Unassembled WGS sequence"/>
</dbReference>
<gene>
    <name evidence="2" type="ORF">SISNIDRAFT_391255</name>
</gene>
<feature type="non-terminal residue" evidence="2">
    <location>
        <position position="287"/>
    </location>
</feature>
<evidence type="ECO:0000313" key="2">
    <source>
        <dbReference type="EMBL" id="KZS90663.1"/>
    </source>
</evidence>
<dbReference type="Pfam" id="PF13640">
    <property type="entry name" value="2OG-FeII_Oxy_3"/>
    <property type="match status" value="1"/>
</dbReference>
<name>A0A164RLA9_9AGAM</name>
<protein>
    <recommendedName>
        <fullName evidence="1">Prolyl 4-hydroxylase alpha subunit Fe(2+) 2OG dioxygenase domain-containing protein</fullName>
    </recommendedName>
</protein>
<organism evidence="2 3">
    <name type="scientific">Sistotremastrum niveocremeum HHB9708</name>
    <dbReference type="NCBI Taxonomy" id="1314777"/>
    <lineage>
        <taxon>Eukaryota</taxon>
        <taxon>Fungi</taxon>
        <taxon>Dikarya</taxon>
        <taxon>Basidiomycota</taxon>
        <taxon>Agaricomycotina</taxon>
        <taxon>Agaricomycetes</taxon>
        <taxon>Sistotremastrales</taxon>
        <taxon>Sistotremastraceae</taxon>
        <taxon>Sertulicium</taxon>
        <taxon>Sertulicium niveocremeum</taxon>
    </lineage>
</organism>
<dbReference type="PANTHER" id="PTHR33099">
    <property type="entry name" value="FE2OG DIOXYGENASE DOMAIN-CONTAINING PROTEIN"/>
    <property type="match status" value="1"/>
</dbReference>
<feature type="non-terminal residue" evidence="2">
    <location>
        <position position="1"/>
    </location>
</feature>
<dbReference type="AlphaFoldDB" id="A0A164RLA9"/>
<sequence length="287" mass="31641">GTFAFSKTVENAPIPGLNIAGLGRVPIPLTERGARDLIDVCDLAPFGKGESTVVDKSVRDTWELAADKVSFHNPRWHSWVESTVIPEISERLGVTSTARFELYKLLIYEKGSHFLPHQDTEKTKGMFGTFVIVLPTLFEGGQLHLSHSGQSKIFDSSINSEFSTSILAWYTDVLHEVKPITSGFRLALSYNLITPTGVPRPRLSDSSEVVLAVKGVLESWRQNVSRAPSRLAYVLSHKYSSFGIGSGVLKGSDVQIVEVLRSLADECGFRVYLAKAELYVRGTEDEP</sequence>
<evidence type="ECO:0000259" key="1">
    <source>
        <dbReference type="Pfam" id="PF13640"/>
    </source>
</evidence>